<dbReference type="GO" id="GO:0016787">
    <property type="term" value="F:hydrolase activity"/>
    <property type="evidence" value="ECO:0007669"/>
    <property type="project" value="UniProtKB-KW"/>
</dbReference>
<comment type="caution">
    <text evidence="3">The sequence shown here is derived from an EMBL/GenBank/DDBJ whole genome shotgun (WGS) entry which is preliminary data.</text>
</comment>
<dbReference type="PANTHER" id="PTHR43798:SF31">
    <property type="entry name" value="AB HYDROLASE SUPERFAMILY PROTEIN YCLE"/>
    <property type="match status" value="1"/>
</dbReference>
<dbReference type="Pfam" id="PF00561">
    <property type="entry name" value="Abhydrolase_1"/>
    <property type="match status" value="1"/>
</dbReference>
<keyword evidence="3" id="KW-0456">Lyase</keyword>
<feature type="domain" description="AB hydrolase-1" evidence="2">
    <location>
        <begin position="22"/>
        <end position="149"/>
    </location>
</feature>
<dbReference type="InterPro" id="IPR029058">
    <property type="entry name" value="AB_hydrolase_fold"/>
</dbReference>
<organism evidence="3 4">
    <name type="scientific">Methanolapillus africanus</name>
    <dbReference type="NCBI Taxonomy" id="3028297"/>
    <lineage>
        <taxon>Archaea</taxon>
        <taxon>Methanobacteriati</taxon>
        <taxon>Methanobacteriota</taxon>
        <taxon>Stenosarchaea group</taxon>
        <taxon>Methanomicrobia</taxon>
        <taxon>Methanosarcinales</taxon>
        <taxon>Methanosarcinaceae</taxon>
        <taxon>Methanolapillus</taxon>
    </lineage>
</organism>
<evidence type="ECO:0000313" key="4">
    <source>
        <dbReference type="Proteomes" id="UP001271789"/>
    </source>
</evidence>
<protein>
    <submittedName>
        <fullName evidence="3">2-succinyl-6-hydroxy-2, 4-cyclohexadiene-1-carboxylate synthase</fullName>
        <ecNumber evidence="3">4.2.99.20</ecNumber>
    </submittedName>
</protein>
<name>A0AAE4SDQ0_9EURY</name>
<dbReference type="EC" id="4.2.99.20" evidence="3"/>
<evidence type="ECO:0000256" key="1">
    <source>
        <dbReference type="ARBA" id="ARBA00022801"/>
    </source>
</evidence>
<reference evidence="3" key="1">
    <citation type="submission" date="2023-06" db="EMBL/GenBank/DDBJ databases">
        <title>Genome sequence of Methanosarcinaceae archaeon Ag5.</title>
        <authorList>
            <person name="Protasov E."/>
            <person name="Platt K."/>
            <person name="Poehlein A."/>
            <person name="Daniel R."/>
            <person name="Brune A."/>
        </authorList>
    </citation>
    <scope>NUCLEOTIDE SEQUENCE</scope>
    <source>
        <strain evidence="3">Ag5</strain>
    </source>
</reference>
<gene>
    <name evidence="3" type="primary">menH</name>
    <name evidence="3" type="ORF">MsAg5_17220</name>
</gene>
<proteinExistence type="predicted"/>
<dbReference type="Gene3D" id="3.40.50.1820">
    <property type="entry name" value="alpha/beta hydrolase"/>
    <property type="match status" value="1"/>
</dbReference>
<evidence type="ECO:0000259" key="2">
    <source>
        <dbReference type="Pfam" id="PF00561"/>
    </source>
</evidence>
<accession>A0AAE4SDQ0</accession>
<dbReference type="SUPFAM" id="SSF53474">
    <property type="entry name" value="alpha/beta-Hydrolases"/>
    <property type="match status" value="1"/>
</dbReference>
<sequence>MKIKVNGINLFYEKAGADNGRPLILLHGNGEDHHIFDELAEKLRQNFTVYAVDSRNHGESERTNDYSYETMMKDVYELIQALDLGPVNLIGFSDGAIISLLLAMKHGNENVVSKMALLGMNLKPSDFTDENYQYILELYDETKDPLVQLMLEQPNIELENLKKVTVPSLVVGAENDLFRQGLFEEIATTLPNAELLMMNGHEHDSYVTHQDVLYPELLRFFKESDYR</sequence>
<dbReference type="GO" id="GO:0016020">
    <property type="term" value="C:membrane"/>
    <property type="evidence" value="ECO:0007669"/>
    <property type="project" value="TreeGrafter"/>
</dbReference>
<dbReference type="AlphaFoldDB" id="A0AAE4SDQ0"/>
<dbReference type="GO" id="GO:0070205">
    <property type="term" value="F:2-succinyl-6-hydroxy-2,4-cyclohexadiene-1-carboxylate synthase activity"/>
    <property type="evidence" value="ECO:0007669"/>
    <property type="project" value="UniProtKB-EC"/>
</dbReference>
<evidence type="ECO:0000313" key="3">
    <source>
        <dbReference type="EMBL" id="MDV0447806.1"/>
    </source>
</evidence>
<dbReference type="Proteomes" id="UP001271789">
    <property type="component" value="Unassembled WGS sequence"/>
</dbReference>
<keyword evidence="1" id="KW-0378">Hydrolase</keyword>
<dbReference type="PANTHER" id="PTHR43798">
    <property type="entry name" value="MONOACYLGLYCEROL LIPASE"/>
    <property type="match status" value="1"/>
</dbReference>
<dbReference type="RefSeq" id="WP_338100254.1">
    <property type="nucleotide sequence ID" value="NZ_JAWDKD010000026.1"/>
</dbReference>
<dbReference type="InterPro" id="IPR050266">
    <property type="entry name" value="AB_hydrolase_sf"/>
</dbReference>
<dbReference type="EMBL" id="JAWDKD010000026">
    <property type="protein sequence ID" value="MDV0447806.1"/>
    <property type="molecule type" value="Genomic_DNA"/>
</dbReference>
<keyword evidence="4" id="KW-1185">Reference proteome</keyword>
<dbReference type="InterPro" id="IPR000073">
    <property type="entry name" value="AB_hydrolase_1"/>
</dbReference>